<dbReference type="AlphaFoldDB" id="A0A7R9ZC55"/>
<gene>
    <name evidence="2" type="ORF">TDUB1175_LOCUS14217</name>
</gene>
<accession>A0A7R9ZC55</accession>
<evidence type="ECO:0008006" key="3">
    <source>
        <dbReference type="Google" id="ProtNLM"/>
    </source>
</evidence>
<organism evidence="2">
    <name type="scientific">Pseudictyota dubia</name>
    <dbReference type="NCBI Taxonomy" id="2749911"/>
    <lineage>
        <taxon>Eukaryota</taxon>
        <taxon>Sar</taxon>
        <taxon>Stramenopiles</taxon>
        <taxon>Ochrophyta</taxon>
        <taxon>Bacillariophyta</taxon>
        <taxon>Mediophyceae</taxon>
        <taxon>Biddulphiophycidae</taxon>
        <taxon>Eupodiscales</taxon>
        <taxon>Odontellaceae</taxon>
        <taxon>Pseudictyota</taxon>
    </lineage>
</organism>
<proteinExistence type="predicted"/>
<dbReference type="PANTHER" id="PTHR10476">
    <property type="entry name" value="CHARGED MULTIVESICULAR BODY PROTEIN"/>
    <property type="match status" value="1"/>
</dbReference>
<name>A0A7R9ZC55_9STRA</name>
<dbReference type="Pfam" id="PF03357">
    <property type="entry name" value="Snf7"/>
    <property type="match status" value="1"/>
</dbReference>
<feature type="region of interest" description="Disordered" evidence="1">
    <location>
        <begin position="1"/>
        <end position="31"/>
    </location>
</feature>
<evidence type="ECO:0000313" key="2">
    <source>
        <dbReference type="EMBL" id="CAD8315425.1"/>
    </source>
</evidence>
<dbReference type="Gene3D" id="6.10.140.1230">
    <property type="match status" value="1"/>
</dbReference>
<feature type="compositionally biased region" description="Basic and acidic residues" evidence="1">
    <location>
        <begin position="15"/>
        <end position="31"/>
    </location>
</feature>
<sequence>MPIWKKKPTATEQAKAAKRETKREVRGAQRDMEREIRDLDRQEKQVMAEIKKRAKTPGVSQNDSALKALAKQLVQVRKQKEKCYGAKAHLGAVGMQTSAMASQVAAASAVGKVTEAMGSANKAMNPTEMTKIMNEFTKQNEIAGIREEMMDDALTDAFDTDGVEEEAEEVTNQVLAELGVELDGQMVGLDAPKAKPVGEEAEAEAALNDALPSLESRLNAL</sequence>
<dbReference type="EMBL" id="HBED01028638">
    <property type="protein sequence ID" value="CAD8315425.1"/>
    <property type="molecule type" value="Transcribed_RNA"/>
</dbReference>
<protein>
    <recommendedName>
        <fullName evidence="3">Charged multivesicular body protein 2B</fullName>
    </recommendedName>
</protein>
<dbReference type="InterPro" id="IPR005024">
    <property type="entry name" value="Snf7_fam"/>
</dbReference>
<reference evidence="2" key="1">
    <citation type="submission" date="2021-01" db="EMBL/GenBank/DDBJ databases">
        <authorList>
            <person name="Corre E."/>
            <person name="Pelletier E."/>
            <person name="Niang G."/>
            <person name="Scheremetjew M."/>
            <person name="Finn R."/>
            <person name="Kale V."/>
            <person name="Holt S."/>
            <person name="Cochrane G."/>
            <person name="Meng A."/>
            <person name="Brown T."/>
            <person name="Cohen L."/>
        </authorList>
    </citation>
    <scope>NUCLEOTIDE SEQUENCE</scope>
    <source>
        <strain evidence="2">CCMP147</strain>
    </source>
</reference>
<dbReference type="GO" id="GO:0007034">
    <property type="term" value="P:vacuolar transport"/>
    <property type="evidence" value="ECO:0007669"/>
    <property type="project" value="InterPro"/>
</dbReference>
<evidence type="ECO:0000256" key="1">
    <source>
        <dbReference type="SAM" id="MobiDB-lite"/>
    </source>
</evidence>